<evidence type="ECO:0000313" key="3">
    <source>
        <dbReference type="Proteomes" id="UP001642484"/>
    </source>
</evidence>
<gene>
    <name evidence="1" type="ORF">CCMP2556_LOCUS40988</name>
    <name evidence="2" type="ORF">CCMP2556_LOCUS41011</name>
</gene>
<keyword evidence="3" id="KW-1185">Reference proteome</keyword>
<evidence type="ECO:0000313" key="2">
    <source>
        <dbReference type="EMBL" id="CAK9084281.1"/>
    </source>
</evidence>
<dbReference type="Proteomes" id="UP001642484">
    <property type="component" value="Unassembled WGS sequence"/>
</dbReference>
<organism evidence="1 3">
    <name type="scientific">Durusdinium trenchii</name>
    <dbReference type="NCBI Taxonomy" id="1381693"/>
    <lineage>
        <taxon>Eukaryota</taxon>
        <taxon>Sar</taxon>
        <taxon>Alveolata</taxon>
        <taxon>Dinophyceae</taxon>
        <taxon>Suessiales</taxon>
        <taxon>Symbiodiniaceae</taxon>
        <taxon>Durusdinium</taxon>
    </lineage>
</organism>
<dbReference type="EMBL" id="CAXAMN010024162">
    <property type="protein sequence ID" value="CAK9084281.1"/>
    <property type="molecule type" value="Genomic_DNA"/>
</dbReference>
<accession>A0ABP0Q7I2</accession>
<comment type="caution">
    <text evidence="1">The sequence shown here is derived from an EMBL/GenBank/DDBJ whole genome shotgun (WGS) entry which is preliminary data.</text>
</comment>
<name>A0ABP0Q7I2_9DINO</name>
<reference evidence="1 3" key="1">
    <citation type="submission" date="2024-02" db="EMBL/GenBank/DDBJ databases">
        <authorList>
            <person name="Chen Y."/>
            <person name="Shah S."/>
            <person name="Dougan E. K."/>
            <person name="Thang M."/>
            <person name="Chan C."/>
        </authorList>
    </citation>
    <scope>NUCLEOTIDE SEQUENCE [LARGE SCALE GENOMIC DNA]</scope>
</reference>
<proteinExistence type="predicted"/>
<protein>
    <submittedName>
        <fullName evidence="1">Uncharacterized protein</fullName>
    </submittedName>
</protein>
<evidence type="ECO:0000313" key="1">
    <source>
        <dbReference type="EMBL" id="CAK9084210.1"/>
    </source>
</evidence>
<dbReference type="EMBL" id="CAXAMN010024151">
    <property type="protein sequence ID" value="CAK9084210.1"/>
    <property type="molecule type" value="Genomic_DNA"/>
</dbReference>
<sequence length="658" mass="74313">MVLDISALGRRSFMSQNALSEVLTKVRESGEVPSHTSKSTVKRRKEEACAVETPYGSLIQSFQAEMTDGSKLELPFCHPAAILHHVSNVSSRVQHLLTKVAESHSNSLAHPWTLALYFDEVSPGNQLKINNKRKLWAIYFSVMQFGGYELSQEDCWFVLTVVRSETVTQMKGGLSHLFLQCVKLFSLPNGNLETRISLRLLHGTEMLCFRIGMYLADESAIKLSQENKGASGKMLCLFCQTTIQARYAPANLGNLVPHHEHDLSKLCLHSDTSVWQIVDHLDSRFGIGTKKAFSELEVRLGFNYVPGGVLLDRSMREKWKPISMTCFDPMHVYLVAGVFQREMTLLLPLLSAQRVKEADLHSWCTSFTFPHIHRSSGATAKDVFRKKFEGDFKATASEVLAVYPLLRARFQTINRETMGHDLKMGIDSFYRLCDVLDSLKHAATGSITPLLLREKIEAHLVAFKASYGVDSYLPKHHYSVHLPLQLERFSQLPTCFVHERYANQQHSGHKSMERSVLREAVLSHIHDLKEHTHHSEWKLAPPSMVNAWMHHTGVSFLSDTLMVSPTASRCHIDDVVCISQPSSLAKVKFHVRYGESVFTLVQFFEKCGVNTFRMSPDAGLHFVSTDLIEGSLAYKQLDDEQILVAPQSFYKSDMTKGQ</sequence>